<dbReference type="RefSeq" id="WP_145431058.1">
    <property type="nucleotide sequence ID" value="NZ_CP036339.1"/>
</dbReference>
<evidence type="ECO:0000259" key="6">
    <source>
        <dbReference type="PROSITE" id="PS50123"/>
    </source>
</evidence>
<comment type="catalytic activity">
    <reaction evidence="1">
        <text>L-glutamyl-[protein] + S-adenosyl-L-methionine = [protein]-L-glutamate 5-O-methyl ester + S-adenosyl-L-homocysteine</text>
        <dbReference type="Rhea" id="RHEA:24452"/>
        <dbReference type="Rhea" id="RHEA-COMP:10208"/>
        <dbReference type="Rhea" id="RHEA-COMP:10311"/>
        <dbReference type="ChEBI" id="CHEBI:29973"/>
        <dbReference type="ChEBI" id="CHEBI:57856"/>
        <dbReference type="ChEBI" id="CHEBI:59789"/>
        <dbReference type="ChEBI" id="CHEBI:82795"/>
        <dbReference type="EC" id="2.1.1.80"/>
    </reaction>
</comment>
<accession>A0A517TTC9</accession>
<dbReference type="AlphaFoldDB" id="A0A517TTC9"/>
<dbReference type="PANTHER" id="PTHR24422">
    <property type="entry name" value="CHEMOTAXIS PROTEIN METHYLTRANSFERASE"/>
    <property type="match status" value="1"/>
</dbReference>
<keyword evidence="5" id="KW-0949">S-adenosyl-L-methionine</keyword>
<evidence type="ECO:0000313" key="8">
    <source>
        <dbReference type="Proteomes" id="UP000317909"/>
    </source>
</evidence>
<feature type="domain" description="CheR-type methyltransferase" evidence="6">
    <location>
        <begin position="12"/>
        <end position="291"/>
    </location>
</feature>
<dbReference type="KEGG" id="llh:I41_07950"/>
<dbReference type="CDD" id="cd02440">
    <property type="entry name" value="AdoMet_MTases"/>
    <property type="match status" value="1"/>
</dbReference>
<dbReference type="SMART" id="SM00138">
    <property type="entry name" value="MeTrc"/>
    <property type="match status" value="1"/>
</dbReference>
<dbReference type="PRINTS" id="PR00996">
    <property type="entry name" value="CHERMTFRASE"/>
</dbReference>
<dbReference type="InterPro" id="IPR000780">
    <property type="entry name" value="CheR_MeTrfase"/>
</dbReference>
<dbReference type="Proteomes" id="UP000317909">
    <property type="component" value="Chromosome"/>
</dbReference>
<dbReference type="InterPro" id="IPR022642">
    <property type="entry name" value="CheR_C"/>
</dbReference>
<sequence length="292" mass="32611">MLSTPPTSPVGITSIIADVTPKQLDSYAKLIYEKIGVTISPQKTTLLSNRLRRRLRATGLATYDDYYKLLKKAAASDPEWDLFLQEVTTHETYLFRDQAHWDWLRDKFVPEIVAEQKAGHRQAQLRVWSAACSTGDEATTIACCLADRLPATPAWHVEIVGTDVGAGAVAQAKQGAFSERAMRLVPRAYRQRFFEKGTAGACASLKAPYREMLKFSTHNLLEPLKEKAFDLVVLKNVLIYFDAASKKRVLTQIKRVLRPGGYLITGAAEGVSDLVGDFESTQGWLHRWPKGK</sequence>
<evidence type="ECO:0000256" key="5">
    <source>
        <dbReference type="ARBA" id="ARBA00022691"/>
    </source>
</evidence>
<dbReference type="GO" id="GO:0032259">
    <property type="term" value="P:methylation"/>
    <property type="evidence" value="ECO:0007669"/>
    <property type="project" value="UniProtKB-KW"/>
</dbReference>
<gene>
    <name evidence="7" type="primary">cheR</name>
    <name evidence="7" type="ORF">I41_07950</name>
</gene>
<dbReference type="EC" id="2.1.1.80" evidence="2"/>
<dbReference type="SUPFAM" id="SSF53335">
    <property type="entry name" value="S-adenosyl-L-methionine-dependent methyltransferases"/>
    <property type="match status" value="1"/>
</dbReference>
<evidence type="ECO:0000256" key="2">
    <source>
        <dbReference type="ARBA" id="ARBA00012534"/>
    </source>
</evidence>
<evidence type="ECO:0000256" key="3">
    <source>
        <dbReference type="ARBA" id="ARBA00022603"/>
    </source>
</evidence>
<dbReference type="InterPro" id="IPR050903">
    <property type="entry name" value="Bact_Chemotaxis_MeTrfase"/>
</dbReference>
<dbReference type="InterPro" id="IPR022641">
    <property type="entry name" value="CheR_N"/>
</dbReference>
<dbReference type="Pfam" id="PF03705">
    <property type="entry name" value="CheR_N"/>
    <property type="match status" value="1"/>
</dbReference>
<proteinExistence type="predicted"/>
<keyword evidence="3 7" id="KW-0489">Methyltransferase</keyword>
<protein>
    <recommendedName>
        <fullName evidence="2">protein-glutamate O-methyltransferase</fullName>
        <ecNumber evidence="2">2.1.1.80</ecNumber>
    </recommendedName>
</protein>
<keyword evidence="8" id="KW-1185">Reference proteome</keyword>
<name>A0A517TTC9_9BACT</name>
<reference evidence="7 8" key="1">
    <citation type="submission" date="2019-02" db="EMBL/GenBank/DDBJ databases">
        <title>Deep-cultivation of Planctomycetes and their phenomic and genomic characterization uncovers novel biology.</title>
        <authorList>
            <person name="Wiegand S."/>
            <person name="Jogler M."/>
            <person name="Boedeker C."/>
            <person name="Pinto D."/>
            <person name="Vollmers J."/>
            <person name="Rivas-Marin E."/>
            <person name="Kohn T."/>
            <person name="Peeters S.H."/>
            <person name="Heuer A."/>
            <person name="Rast P."/>
            <person name="Oberbeckmann S."/>
            <person name="Bunk B."/>
            <person name="Jeske O."/>
            <person name="Meyerdierks A."/>
            <person name="Storesund J.E."/>
            <person name="Kallscheuer N."/>
            <person name="Luecker S."/>
            <person name="Lage O.M."/>
            <person name="Pohl T."/>
            <person name="Merkel B.J."/>
            <person name="Hornburger P."/>
            <person name="Mueller R.-W."/>
            <person name="Bruemmer F."/>
            <person name="Labrenz M."/>
            <person name="Spormann A.M."/>
            <person name="Op den Camp H."/>
            <person name="Overmann J."/>
            <person name="Amann R."/>
            <person name="Jetten M.S.M."/>
            <person name="Mascher T."/>
            <person name="Medema M.H."/>
            <person name="Devos D.P."/>
            <person name="Kaster A.-K."/>
            <person name="Ovreas L."/>
            <person name="Rohde M."/>
            <person name="Galperin M.Y."/>
            <person name="Jogler C."/>
        </authorList>
    </citation>
    <scope>NUCLEOTIDE SEQUENCE [LARGE SCALE GENOMIC DNA]</scope>
    <source>
        <strain evidence="7 8">I41</strain>
    </source>
</reference>
<dbReference type="PROSITE" id="PS50123">
    <property type="entry name" value="CHER"/>
    <property type="match status" value="1"/>
</dbReference>
<dbReference type="OrthoDB" id="288469at2"/>
<keyword evidence="4 7" id="KW-0808">Transferase</keyword>
<dbReference type="SUPFAM" id="SSF47757">
    <property type="entry name" value="Chemotaxis receptor methyltransferase CheR, N-terminal domain"/>
    <property type="match status" value="1"/>
</dbReference>
<dbReference type="EMBL" id="CP036339">
    <property type="protein sequence ID" value="QDT71635.1"/>
    <property type="molecule type" value="Genomic_DNA"/>
</dbReference>
<dbReference type="Gene3D" id="3.40.50.150">
    <property type="entry name" value="Vaccinia Virus protein VP39"/>
    <property type="match status" value="1"/>
</dbReference>
<dbReference type="GO" id="GO:0008983">
    <property type="term" value="F:protein-glutamate O-methyltransferase activity"/>
    <property type="evidence" value="ECO:0007669"/>
    <property type="project" value="UniProtKB-EC"/>
</dbReference>
<evidence type="ECO:0000256" key="4">
    <source>
        <dbReference type="ARBA" id="ARBA00022679"/>
    </source>
</evidence>
<dbReference type="Pfam" id="PF01739">
    <property type="entry name" value="CheR"/>
    <property type="match status" value="1"/>
</dbReference>
<dbReference type="InterPro" id="IPR029063">
    <property type="entry name" value="SAM-dependent_MTases_sf"/>
</dbReference>
<organism evidence="7 8">
    <name type="scientific">Lacipirellula limnantheis</name>
    <dbReference type="NCBI Taxonomy" id="2528024"/>
    <lineage>
        <taxon>Bacteria</taxon>
        <taxon>Pseudomonadati</taxon>
        <taxon>Planctomycetota</taxon>
        <taxon>Planctomycetia</taxon>
        <taxon>Pirellulales</taxon>
        <taxon>Lacipirellulaceae</taxon>
        <taxon>Lacipirellula</taxon>
    </lineage>
</organism>
<evidence type="ECO:0000313" key="7">
    <source>
        <dbReference type="EMBL" id="QDT71635.1"/>
    </source>
</evidence>
<dbReference type="Gene3D" id="1.10.155.10">
    <property type="entry name" value="Chemotaxis receptor methyltransferase CheR, N-terminal domain"/>
    <property type="match status" value="1"/>
</dbReference>
<dbReference type="PANTHER" id="PTHR24422:SF19">
    <property type="entry name" value="CHEMOTAXIS PROTEIN METHYLTRANSFERASE"/>
    <property type="match status" value="1"/>
</dbReference>
<evidence type="ECO:0000256" key="1">
    <source>
        <dbReference type="ARBA" id="ARBA00001541"/>
    </source>
</evidence>
<dbReference type="InterPro" id="IPR036804">
    <property type="entry name" value="CheR_N_sf"/>
</dbReference>